<proteinExistence type="predicted"/>
<accession>A0ABY6G4K3</accession>
<feature type="transmembrane region" description="Helical" evidence="2">
    <location>
        <begin position="6"/>
        <end position="25"/>
    </location>
</feature>
<keyword evidence="2" id="KW-1133">Transmembrane helix</keyword>
<keyword evidence="2" id="KW-0812">Transmembrane</keyword>
<dbReference type="EMBL" id="CP107020">
    <property type="protein sequence ID" value="UYG17578.1"/>
    <property type="molecule type" value="Genomic_DNA"/>
</dbReference>
<dbReference type="RefSeq" id="WP_263594787.1">
    <property type="nucleotide sequence ID" value="NZ_CP107020.1"/>
</dbReference>
<feature type="compositionally biased region" description="Low complexity" evidence="1">
    <location>
        <begin position="145"/>
        <end position="156"/>
    </location>
</feature>
<keyword evidence="2" id="KW-0472">Membrane</keyword>
<sequence length="163" mass="17619">MHDVGWQFPALLITAMILAMVMTLFQARRYNRELQDSARAASGPDNALISGRCRSFRGGAVVVMVVDTSRGEVVRATAMTGRTVFARFRARPELIGPVTGLADRARSRALRRGAEDALLRLPKPRRGAAVSMGASAADRPRTLRRSASTPARAATPVAHAMNH</sequence>
<dbReference type="Proteomes" id="UP001164305">
    <property type="component" value="Chromosome"/>
</dbReference>
<organism evidence="3 4">
    <name type="scientific">Brachybacterium huguangmaarense</name>
    <dbReference type="NCBI Taxonomy" id="1652028"/>
    <lineage>
        <taxon>Bacteria</taxon>
        <taxon>Bacillati</taxon>
        <taxon>Actinomycetota</taxon>
        <taxon>Actinomycetes</taxon>
        <taxon>Micrococcales</taxon>
        <taxon>Dermabacteraceae</taxon>
        <taxon>Brachybacterium</taxon>
    </lineage>
</organism>
<evidence type="ECO:0000313" key="3">
    <source>
        <dbReference type="EMBL" id="UYG17578.1"/>
    </source>
</evidence>
<feature type="region of interest" description="Disordered" evidence="1">
    <location>
        <begin position="125"/>
        <end position="163"/>
    </location>
</feature>
<evidence type="ECO:0000313" key="4">
    <source>
        <dbReference type="Proteomes" id="UP001164305"/>
    </source>
</evidence>
<dbReference type="InterPro" id="IPR009693">
    <property type="entry name" value="Glucitol_operon_activator"/>
</dbReference>
<evidence type="ECO:0000256" key="2">
    <source>
        <dbReference type="SAM" id="Phobius"/>
    </source>
</evidence>
<reference evidence="3" key="1">
    <citation type="submission" date="2022-10" db="EMBL/GenBank/DDBJ databases">
        <title>Whole-Genome Sequencing of Brachybacterium huguangmaarense BRM-3, Isolated from Betula schmidtii.</title>
        <authorList>
            <person name="Haam D."/>
        </authorList>
    </citation>
    <scope>NUCLEOTIDE SEQUENCE</scope>
    <source>
        <strain evidence="3">BRM-3</strain>
    </source>
</reference>
<dbReference type="Pfam" id="PF06923">
    <property type="entry name" value="GutM"/>
    <property type="match status" value="1"/>
</dbReference>
<evidence type="ECO:0000256" key="1">
    <source>
        <dbReference type="SAM" id="MobiDB-lite"/>
    </source>
</evidence>
<protein>
    <submittedName>
        <fullName evidence="3">Transcriptional regulator GutM</fullName>
    </submittedName>
</protein>
<name>A0ABY6G4K3_9MICO</name>
<keyword evidence="4" id="KW-1185">Reference proteome</keyword>
<gene>
    <name evidence="3" type="ORF">BRM3_03865</name>
</gene>